<dbReference type="EMBL" id="OX596111">
    <property type="protein sequence ID" value="CAI9704805.1"/>
    <property type="molecule type" value="Genomic_DNA"/>
</dbReference>
<reference evidence="1" key="1">
    <citation type="submission" date="2023-05" db="EMBL/GenBank/DDBJ databases">
        <authorList>
            <consortium name="ELIXIR-Norway"/>
        </authorList>
    </citation>
    <scope>NUCLEOTIDE SEQUENCE</scope>
</reference>
<organism evidence="1 2">
    <name type="scientific">Rangifer tarandus platyrhynchus</name>
    <name type="common">Svalbard reindeer</name>
    <dbReference type="NCBI Taxonomy" id="3082113"/>
    <lineage>
        <taxon>Eukaryota</taxon>
        <taxon>Metazoa</taxon>
        <taxon>Chordata</taxon>
        <taxon>Craniata</taxon>
        <taxon>Vertebrata</taxon>
        <taxon>Euteleostomi</taxon>
        <taxon>Mammalia</taxon>
        <taxon>Eutheria</taxon>
        <taxon>Laurasiatheria</taxon>
        <taxon>Artiodactyla</taxon>
        <taxon>Ruminantia</taxon>
        <taxon>Pecora</taxon>
        <taxon>Cervidae</taxon>
        <taxon>Odocoileinae</taxon>
        <taxon>Rangifer</taxon>
    </lineage>
</organism>
<name>A0ACB0EVP0_RANTA</name>
<accession>A0ACB0EVP0</accession>
<dbReference type="Proteomes" id="UP001162501">
    <property type="component" value="Chromosome 27"/>
</dbReference>
<evidence type="ECO:0000313" key="2">
    <source>
        <dbReference type="Proteomes" id="UP001162501"/>
    </source>
</evidence>
<sequence length="98" mass="10026">MRPRSSGRAGKGNPTSPPTAHLPLPPPAVPAGTPEPAGTPLSGSLERQEAGIRASPRRRQTRPGEKGAEAQPIWGHAGRSPQPPSPSVFCLSSAGGRP</sequence>
<evidence type="ECO:0000313" key="1">
    <source>
        <dbReference type="EMBL" id="CAI9704805.1"/>
    </source>
</evidence>
<proteinExistence type="predicted"/>
<gene>
    <name evidence="1" type="ORF">MRATA1EN3_LOCUS16018</name>
</gene>
<protein>
    <submittedName>
        <fullName evidence="1">Uncharacterized protein</fullName>
    </submittedName>
</protein>